<evidence type="ECO:0000256" key="1">
    <source>
        <dbReference type="SAM" id="Coils"/>
    </source>
</evidence>
<dbReference type="OrthoDB" id="10015020at2759"/>
<gene>
    <name evidence="3" type="ORF">CAPTEDRAFT_221045</name>
</gene>
<keyword evidence="5" id="KW-1185">Reference proteome</keyword>
<dbReference type="HOGENOM" id="CLU_708320_0_0_1"/>
<feature type="region of interest" description="Disordered" evidence="2">
    <location>
        <begin position="156"/>
        <end position="234"/>
    </location>
</feature>
<dbReference type="EMBL" id="AMQN01011672">
    <property type="status" value="NOT_ANNOTATED_CDS"/>
    <property type="molecule type" value="Genomic_DNA"/>
</dbReference>
<evidence type="ECO:0000313" key="3">
    <source>
        <dbReference type="EMBL" id="ELT95791.1"/>
    </source>
</evidence>
<reference evidence="4" key="3">
    <citation type="submission" date="2015-06" db="UniProtKB">
        <authorList>
            <consortium name="EnsemblMetazoa"/>
        </authorList>
    </citation>
    <scope>IDENTIFICATION</scope>
</reference>
<reference evidence="5" key="1">
    <citation type="submission" date="2012-12" db="EMBL/GenBank/DDBJ databases">
        <authorList>
            <person name="Hellsten U."/>
            <person name="Grimwood J."/>
            <person name="Chapman J.A."/>
            <person name="Shapiro H."/>
            <person name="Aerts A."/>
            <person name="Otillar R.P."/>
            <person name="Terry A.Y."/>
            <person name="Boore J.L."/>
            <person name="Simakov O."/>
            <person name="Marletaz F."/>
            <person name="Cho S.-J."/>
            <person name="Edsinger-Gonzales E."/>
            <person name="Havlak P."/>
            <person name="Kuo D.-H."/>
            <person name="Larsson T."/>
            <person name="Lv J."/>
            <person name="Arendt D."/>
            <person name="Savage R."/>
            <person name="Osoegawa K."/>
            <person name="de Jong P."/>
            <person name="Lindberg D.R."/>
            <person name="Seaver E.C."/>
            <person name="Weisblat D.A."/>
            <person name="Putnam N.H."/>
            <person name="Grigoriev I.V."/>
            <person name="Rokhsar D.S."/>
        </authorList>
    </citation>
    <scope>NUCLEOTIDE SEQUENCE</scope>
    <source>
        <strain evidence="5">I ESC-2004</strain>
    </source>
</reference>
<proteinExistence type="predicted"/>
<dbReference type="AlphaFoldDB" id="R7TWJ9"/>
<feature type="compositionally biased region" description="Low complexity" evidence="2">
    <location>
        <begin position="9"/>
        <end position="22"/>
    </location>
</feature>
<feature type="coiled-coil region" evidence="1">
    <location>
        <begin position="117"/>
        <end position="149"/>
    </location>
</feature>
<accession>R7TWJ9</accession>
<feature type="region of interest" description="Disordered" evidence="2">
    <location>
        <begin position="1"/>
        <end position="26"/>
    </location>
</feature>
<dbReference type="EnsemblMetazoa" id="CapteT221045">
    <property type="protein sequence ID" value="CapteP221045"/>
    <property type="gene ID" value="CapteG221045"/>
</dbReference>
<evidence type="ECO:0000313" key="5">
    <source>
        <dbReference type="Proteomes" id="UP000014760"/>
    </source>
</evidence>
<evidence type="ECO:0000256" key="2">
    <source>
        <dbReference type="SAM" id="MobiDB-lite"/>
    </source>
</evidence>
<dbReference type="EMBL" id="KB309013">
    <property type="protein sequence ID" value="ELT95791.1"/>
    <property type="molecule type" value="Genomic_DNA"/>
</dbReference>
<reference evidence="3 5" key="2">
    <citation type="journal article" date="2013" name="Nature">
        <title>Insights into bilaterian evolution from three spiralian genomes.</title>
        <authorList>
            <person name="Simakov O."/>
            <person name="Marletaz F."/>
            <person name="Cho S.J."/>
            <person name="Edsinger-Gonzales E."/>
            <person name="Havlak P."/>
            <person name="Hellsten U."/>
            <person name="Kuo D.H."/>
            <person name="Larsson T."/>
            <person name="Lv J."/>
            <person name="Arendt D."/>
            <person name="Savage R."/>
            <person name="Osoegawa K."/>
            <person name="de Jong P."/>
            <person name="Grimwood J."/>
            <person name="Chapman J.A."/>
            <person name="Shapiro H."/>
            <person name="Aerts A."/>
            <person name="Otillar R.P."/>
            <person name="Terry A.Y."/>
            <person name="Boore J.L."/>
            <person name="Grigoriev I.V."/>
            <person name="Lindberg D.R."/>
            <person name="Seaver E.C."/>
            <person name="Weisblat D.A."/>
            <person name="Putnam N.H."/>
            <person name="Rokhsar D.S."/>
        </authorList>
    </citation>
    <scope>NUCLEOTIDE SEQUENCE</scope>
    <source>
        <strain evidence="3 5">I ESC-2004</strain>
    </source>
</reference>
<keyword evidence="1" id="KW-0175">Coiled coil</keyword>
<feature type="compositionally biased region" description="Polar residues" evidence="2">
    <location>
        <begin position="307"/>
        <end position="316"/>
    </location>
</feature>
<evidence type="ECO:0000313" key="4">
    <source>
        <dbReference type="EnsemblMetazoa" id="CapteP221045"/>
    </source>
</evidence>
<dbReference type="OMA" id="RPQHVDK"/>
<organism evidence="3">
    <name type="scientific">Capitella teleta</name>
    <name type="common">Polychaete worm</name>
    <dbReference type="NCBI Taxonomy" id="283909"/>
    <lineage>
        <taxon>Eukaryota</taxon>
        <taxon>Metazoa</taxon>
        <taxon>Spiralia</taxon>
        <taxon>Lophotrochozoa</taxon>
        <taxon>Annelida</taxon>
        <taxon>Polychaeta</taxon>
        <taxon>Sedentaria</taxon>
        <taxon>Scolecida</taxon>
        <taxon>Capitellidae</taxon>
        <taxon>Capitella</taxon>
    </lineage>
</organism>
<sequence>MAQRRERINSANSNASRRNSSALPDGFMPHEKVEQLQFELLNSQTELRRVSDQLNCLIMLVKKAWMGDSSAAKHVAKIVGVAPPDVDELEIDPDKMIANYITKPKSKALNHWALLTIGLLNRDYKQLERQLEEEQLQHLQQREQLLDRELSSAPPFSLLHRRPSLERRPRNNGFVREEEQRRVPARPPPSPVPSQDSQIPLSSRPSSAWKKPTVKHLYRTPQKNNDLEGGSRSKFNTLSDMGYTSEVAYDDPDRYSMFGLFDTNVLSPEKKRPPSGKKQRMEDRVRARPKSAVITGCASKGQRALRSETTTPIKPSTENRRAKSAGPAPKSQPSNQNQAPRKPIPKILPPESVVEFTNDVQQMNELEDNFKRSAVELQKRLGIPSAGLVF</sequence>
<name>R7TWJ9_CAPTE</name>
<protein>
    <submittedName>
        <fullName evidence="3 4">Uncharacterized protein</fullName>
    </submittedName>
</protein>
<feature type="region of interest" description="Disordered" evidence="2">
    <location>
        <begin position="265"/>
        <end position="350"/>
    </location>
</feature>
<feature type="compositionally biased region" description="Basic and acidic residues" evidence="2">
    <location>
        <begin position="163"/>
        <end position="182"/>
    </location>
</feature>
<dbReference type="Proteomes" id="UP000014760">
    <property type="component" value="Unassembled WGS sequence"/>
</dbReference>